<organism evidence="3 4">
    <name type="scientific">Varibaculum cambriense</name>
    <dbReference type="NCBI Taxonomy" id="184870"/>
    <lineage>
        <taxon>Bacteria</taxon>
        <taxon>Bacillati</taxon>
        <taxon>Actinomycetota</taxon>
        <taxon>Actinomycetes</taxon>
        <taxon>Actinomycetales</taxon>
        <taxon>Actinomycetaceae</taxon>
        <taxon>Varibaculum</taxon>
    </lineage>
</organism>
<keyword evidence="1" id="KW-0175">Coiled coil</keyword>
<feature type="domain" description="CT398-like coiled coil hairpin" evidence="2">
    <location>
        <begin position="14"/>
        <end position="193"/>
    </location>
</feature>
<dbReference type="RefSeq" id="WP_238127889.1">
    <property type="nucleotide sequence ID" value="NZ_JAGZVZ010000005.1"/>
</dbReference>
<evidence type="ECO:0000259" key="2">
    <source>
        <dbReference type="Pfam" id="PF24481"/>
    </source>
</evidence>
<dbReference type="Proteomes" id="UP001200537">
    <property type="component" value="Unassembled WGS sequence"/>
</dbReference>
<gene>
    <name evidence="3" type="ORF">L0M99_04375</name>
</gene>
<dbReference type="AlphaFoldDB" id="A0AAJ1BBR7"/>
<dbReference type="Pfam" id="PF24481">
    <property type="entry name" value="CT398_CC"/>
    <property type="match status" value="1"/>
</dbReference>
<evidence type="ECO:0000256" key="1">
    <source>
        <dbReference type="SAM" id="Coils"/>
    </source>
</evidence>
<dbReference type="InterPro" id="IPR056003">
    <property type="entry name" value="CT398_CC_hairpin"/>
</dbReference>
<proteinExistence type="predicted"/>
<dbReference type="EMBL" id="JAKNHJ010000006">
    <property type="protein sequence ID" value="MCG4617731.1"/>
    <property type="molecule type" value="Genomic_DNA"/>
</dbReference>
<protein>
    <recommendedName>
        <fullName evidence="2">CT398-like coiled coil hairpin domain-containing protein</fullName>
    </recommendedName>
</protein>
<reference evidence="3" key="1">
    <citation type="submission" date="2022-01" db="EMBL/GenBank/DDBJ databases">
        <title>Collection of gut derived symbiotic bacterial strains cultured from healthy donors.</title>
        <authorList>
            <person name="Lin H."/>
            <person name="Kohout C."/>
            <person name="Waligurski E."/>
            <person name="Pamer E.G."/>
        </authorList>
    </citation>
    <scope>NUCLEOTIDE SEQUENCE</scope>
    <source>
        <strain evidence="3">DFI.7.46</strain>
    </source>
</reference>
<feature type="coiled-coil region" evidence="1">
    <location>
        <begin position="58"/>
        <end position="169"/>
    </location>
</feature>
<sequence length="243" mass="27619">MEAPWKDQLALLDLQELDTKIARLRFRLKKMPQLVQLAELSEKDRKLDNKHTQLSALKTDKQREITSLENDLTSIQNRLQTQQQRLDAGAGTPKELVSLQEEIQQMGKRISDLEEQMLALMGELEQLEDLEQQITQRKQEHAQEISRLKDEVGVENSQITAQLQQLESEREEKASPLDTQLLALYEQVRGQTGGVGAVKVVDGRPVGYDLAFSVAEIAHLRAAKPEEIITSEDEGYLLIRCPQ</sequence>
<evidence type="ECO:0000313" key="4">
    <source>
        <dbReference type="Proteomes" id="UP001200537"/>
    </source>
</evidence>
<evidence type="ECO:0000313" key="3">
    <source>
        <dbReference type="EMBL" id="MCG4617731.1"/>
    </source>
</evidence>
<accession>A0AAJ1BBR7</accession>
<name>A0AAJ1BBR7_9ACTO</name>
<comment type="caution">
    <text evidence="3">The sequence shown here is derived from an EMBL/GenBank/DDBJ whole genome shotgun (WGS) entry which is preliminary data.</text>
</comment>
<dbReference type="Gene3D" id="1.10.287.1490">
    <property type="match status" value="1"/>
</dbReference>